<dbReference type="GO" id="GO:0008237">
    <property type="term" value="F:metallopeptidase activity"/>
    <property type="evidence" value="ECO:0007669"/>
    <property type="project" value="InterPro"/>
</dbReference>
<dbReference type="GeneID" id="25294631"/>
<evidence type="ECO:0000256" key="1">
    <source>
        <dbReference type="SAM" id="SignalP"/>
    </source>
</evidence>
<organism evidence="2 3">
    <name type="scientific">Rhinocladiella mackenziei CBS 650.93</name>
    <dbReference type="NCBI Taxonomy" id="1442369"/>
    <lineage>
        <taxon>Eukaryota</taxon>
        <taxon>Fungi</taxon>
        <taxon>Dikarya</taxon>
        <taxon>Ascomycota</taxon>
        <taxon>Pezizomycotina</taxon>
        <taxon>Eurotiomycetes</taxon>
        <taxon>Chaetothyriomycetidae</taxon>
        <taxon>Chaetothyriales</taxon>
        <taxon>Herpotrichiellaceae</taxon>
        <taxon>Rhinocladiella</taxon>
    </lineage>
</organism>
<proteinExistence type="predicted"/>
<dbReference type="STRING" id="1442369.A0A0D2J2A1"/>
<sequence>MSSWTPNLAAWVLVVAILSKSSTAAPQAASLVNALSPVSASGTSPRSAVVRLPQAPSPDLATSDDVPYPTLPANWNITANITNLLGTRLYGWIGCSPDDRTKIREAYDDFHFLADQPEITSGFTDGVLRPGIDWTDQAAKDYWGPTTGKNKVSDNDRNGIQSELVVPQNSLLEGMSPSYHTGSRSTAAAQPNPMEILMISVATGEPVINALGGRAPLVPIQMTPESSRTPTTISRAGMMTWSSADNFFALPDLDTAVVPGIRNGDKNLNQYDNRARVFFHEMTHLDYFTNRAPPPSTVGPPVDDLRTVYNSRGSKVESPVYGPQLAKVLANWHTNRGAFYTTRNADNYAWYAMTKYVWKLLGLNPFFKDQLPRWTFSSKHKTASSPEESRRSESY</sequence>
<dbReference type="Gene3D" id="3.40.390.10">
    <property type="entry name" value="Collagenase (Catalytic Domain)"/>
    <property type="match status" value="1"/>
</dbReference>
<dbReference type="InterPro" id="IPR024079">
    <property type="entry name" value="MetalloPept_cat_dom_sf"/>
</dbReference>
<reference evidence="2 3" key="1">
    <citation type="submission" date="2015-01" db="EMBL/GenBank/DDBJ databases">
        <title>The Genome Sequence of Rhinocladiella mackenzie CBS 650.93.</title>
        <authorList>
            <consortium name="The Broad Institute Genomics Platform"/>
            <person name="Cuomo C."/>
            <person name="de Hoog S."/>
            <person name="Gorbushina A."/>
            <person name="Stielow B."/>
            <person name="Teixiera M."/>
            <person name="Abouelleil A."/>
            <person name="Chapman S.B."/>
            <person name="Priest M."/>
            <person name="Young S.K."/>
            <person name="Wortman J."/>
            <person name="Nusbaum C."/>
            <person name="Birren B."/>
        </authorList>
    </citation>
    <scope>NUCLEOTIDE SEQUENCE [LARGE SCALE GENOMIC DNA]</scope>
    <source>
        <strain evidence="2 3">CBS 650.93</strain>
    </source>
</reference>
<dbReference type="RefSeq" id="XP_013270146.1">
    <property type="nucleotide sequence ID" value="XM_013414692.1"/>
</dbReference>
<dbReference type="VEuPathDB" id="FungiDB:Z518_06560"/>
<dbReference type="EMBL" id="KN847479">
    <property type="protein sequence ID" value="KIX03010.1"/>
    <property type="molecule type" value="Genomic_DNA"/>
</dbReference>
<evidence type="ECO:0000313" key="3">
    <source>
        <dbReference type="Proteomes" id="UP000053617"/>
    </source>
</evidence>
<evidence type="ECO:0008006" key="4">
    <source>
        <dbReference type="Google" id="ProtNLM"/>
    </source>
</evidence>
<keyword evidence="3" id="KW-1185">Reference proteome</keyword>
<protein>
    <recommendedName>
        <fullName evidence="4">Lysine-specific metallo-endopeptidase domain-containing protein</fullName>
    </recommendedName>
</protein>
<evidence type="ECO:0000313" key="2">
    <source>
        <dbReference type="EMBL" id="KIX03010.1"/>
    </source>
</evidence>
<dbReference type="Proteomes" id="UP000053617">
    <property type="component" value="Unassembled WGS sequence"/>
</dbReference>
<name>A0A0D2J2A1_9EURO</name>
<dbReference type="AlphaFoldDB" id="A0A0D2J2A1"/>
<keyword evidence="1" id="KW-0732">Signal</keyword>
<feature type="signal peptide" evidence="1">
    <location>
        <begin position="1"/>
        <end position="24"/>
    </location>
</feature>
<dbReference type="OrthoDB" id="4540872at2759"/>
<dbReference type="HOGENOM" id="CLU_698586_0_0_1"/>
<accession>A0A0D2J2A1</accession>
<feature type="chain" id="PRO_5002245019" description="Lysine-specific metallo-endopeptidase domain-containing protein" evidence="1">
    <location>
        <begin position="25"/>
        <end position="395"/>
    </location>
</feature>
<gene>
    <name evidence="2" type="ORF">Z518_06560</name>
</gene>